<gene>
    <name evidence="4" type="ORF">AWZ03_005620</name>
</gene>
<protein>
    <submittedName>
        <fullName evidence="4">Uncharacterized protein</fullName>
    </submittedName>
</protein>
<keyword evidence="3" id="KW-0342">GTP-binding</keyword>
<dbReference type="InterPro" id="IPR005225">
    <property type="entry name" value="Small_GTP-bd"/>
</dbReference>
<dbReference type="SMART" id="SM00175">
    <property type="entry name" value="RAB"/>
    <property type="match status" value="1"/>
</dbReference>
<dbReference type="GO" id="GO:0045335">
    <property type="term" value="C:phagocytic vesicle"/>
    <property type="evidence" value="ECO:0007669"/>
    <property type="project" value="TreeGrafter"/>
</dbReference>
<comment type="similarity">
    <text evidence="1">Belongs to the small GTPase superfamily. Rab family.</text>
</comment>
<dbReference type="SUPFAM" id="SSF52540">
    <property type="entry name" value="P-loop containing nucleoside triphosphate hydrolases"/>
    <property type="match status" value="1"/>
</dbReference>
<dbReference type="AlphaFoldDB" id="A0A484BID5"/>
<evidence type="ECO:0000256" key="1">
    <source>
        <dbReference type="ARBA" id="ARBA00006270"/>
    </source>
</evidence>
<dbReference type="PRINTS" id="PR00449">
    <property type="entry name" value="RASTRNSFRMNG"/>
</dbReference>
<dbReference type="Pfam" id="PF00071">
    <property type="entry name" value="Ras"/>
    <property type="match status" value="1"/>
</dbReference>
<dbReference type="EMBL" id="LSRL02000037">
    <property type="protein sequence ID" value="TDG48002.1"/>
    <property type="molecule type" value="Genomic_DNA"/>
</dbReference>
<dbReference type="NCBIfam" id="TIGR00231">
    <property type="entry name" value="small_GTP"/>
    <property type="match status" value="1"/>
</dbReference>
<dbReference type="GO" id="GO:0005525">
    <property type="term" value="F:GTP binding"/>
    <property type="evidence" value="ECO:0007669"/>
    <property type="project" value="UniProtKB-KW"/>
</dbReference>
<name>A0A484BID5_DRONA</name>
<dbReference type="GO" id="GO:0008333">
    <property type="term" value="P:endosome to lysosome transport"/>
    <property type="evidence" value="ECO:0007669"/>
    <property type="project" value="TreeGrafter"/>
</dbReference>
<evidence type="ECO:0000313" key="4">
    <source>
        <dbReference type="EMBL" id="TDG48002.1"/>
    </source>
</evidence>
<dbReference type="GO" id="GO:0005770">
    <property type="term" value="C:late endosome"/>
    <property type="evidence" value="ECO:0007669"/>
    <property type="project" value="TreeGrafter"/>
</dbReference>
<proteinExistence type="inferred from homology"/>
<reference evidence="4 5" key="1">
    <citation type="journal article" date="2019" name="J. Hered.">
        <title>An Improved Genome Assembly for Drosophila navojoa, the Basal Species in the mojavensis Cluster.</title>
        <authorList>
            <person name="Vanderlinde T."/>
            <person name="Dupim E.G."/>
            <person name="Nazario-Yepiz N.O."/>
            <person name="Carvalho A.B."/>
        </authorList>
    </citation>
    <scope>NUCLEOTIDE SEQUENCE [LARGE SCALE GENOMIC DNA]</scope>
    <source>
        <strain evidence="4">Navoj_Jal97</strain>
        <tissue evidence="4">Whole organism</tissue>
    </source>
</reference>
<dbReference type="InterPro" id="IPR001806">
    <property type="entry name" value="Small_GTPase"/>
</dbReference>
<dbReference type="Proteomes" id="UP000295192">
    <property type="component" value="Unassembled WGS sequence"/>
</dbReference>
<dbReference type="GO" id="GO:0005764">
    <property type="term" value="C:lysosome"/>
    <property type="evidence" value="ECO:0007669"/>
    <property type="project" value="TreeGrafter"/>
</dbReference>
<organism evidence="4 5">
    <name type="scientific">Drosophila navojoa</name>
    <name type="common">Fruit fly</name>
    <dbReference type="NCBI Taxonomy" id="7232"/>
    <lineage>
        <taxon>Eukaryota</taxon>
        <taxon>Metazoa</taxon>
        <taxon>Ecdysozoa</taxon>
        <taxon>Arthropoda</taxon>
        <taxon>Hexapoda</taxon>
        <taxon>Insecta</taxon>
        <taxon>Pterygota</taxon>
        <taxon>Neoptera</taxon>
        <taxon>Endopterygota</taxon>
        <taxon>Diptera</taxon>
        <taxon>Brachycera</taxon>
        <taxon>Muscomorpha</taxon>
        <taxon>Ephydroidea</taxon>
        <taxon>Drosophilidae</taxon>
        <taxon>Drosophila</taxon>
    </lineage>
</organism>
<dbReference type="Gene3D" id="3.40.50.300">
    <property type="entry name" value="P-loop containing nucleotide triphosphate hydrolases"/>
    <property type="match status" value="1"/>
</dbReference>
<dbReference type="PROSITE" id="PS51421">
    <property type="entry name" value="RAS"/>
    <property type="match status" value="1"/>
</dbReference>
<dbReference type="InterPro" id="IPR027417">
    <property type="entry name" value="P-loop_NTPase"/>
</dbReference>
<accession>A0A484BID5</accession>
<evidence type="ECO:0000256" key="2">
    <source>
        <dbReference type="ARBA" id="ARBA00022741"/>
    </source>
</evidence>
<dbReference type="SMART" id="SM00174">
    <property type="entry name" value="RHO"/>
    <property type="match status" value="1"/>
</dbReference>
<sequence length="159" mass="18261">MKNINLNGRVISVQIWDTAGMERFHSIPANMYRDSHCCVLVYDVTSPDSFTDLEMWHTEFLKNINPIDTTRFPFVVIGNKADLNKYNVSADEVRQWCKLNNNIPHFEISAKDGRHVEDAFRIASKLAMDYAKEMGQTEADLPTTLEIDEPSQKKKCCCI</sequence>
<dbReference type="GO" id="GO:0090385">
    <property type="term" value="P:phagosome-lysosome fusion"/>
    <property type="evidence" value="ECO:0007669"/>
    <property type="project" value="TreeGrafter"/>
</dbReference>
<dbReference type="FunFam" id="3.40.50.300:FF:001447">
    <property type="entry name" value="Ras-related protein Rab-1B"/>
    <property type="match status" value="1"/>
</dbReference>
<evidence type="ECO:0000313" key="5">
    <source>
        <dbReference type="Proteomes" id="UP000295192"/>
    </source>
</evidence>
<dbReference type="PANTHER" id="PTHR47981:SF6">
    <property type="entry name" value="SI:DKEY-13A21.4"/>
    <property type="match status" value="1"/>
</dbReference>
<dbReference type="OMA" id="LEMWHTE"/>
<comment type="caution">
    <text evidence="4">The sequence shown here is derived from an EMBL/GenBank/DDBJ whole genome shotgun (WGS) entry which is preliminary data.</text>
</comment>
<keyword evidence="5" id="KW-1185">Reference proteome</keyword>
<dbReference type="PANTHER" id="PTHR47981">
    <property type="entry name" value="RAB FAMILY"/>
    <property type="match status" value="1"/>
</dbReference>
<dbReference type="SMART" id="SM00173">
    <property type="entry name" value="RAS"/>
    <property type="match status" value="1"/>
</dbReference>
<dbReference type="STRING" id="7232.A0A484BID5"/>
<evidence type="ECO:0000256" key="3">
    <source>
        <dbReference type="ARBA" id="ARBA00023134"/>
    </source>
</evidence>
<dbReference type="GO" id="GO:0003924">
    <property type="term" value="F:GTPase activity"/>
    <property type="evidence" value="ECO:0007669"/>
    <property type="project" value="InterPro"/>
</dbReference>
<dbReference type="OrthoDB" id="245989at2759"/>
<dbReference type="PROSITE" id="PS51419">
    <property type="entry name" value="RAB"/>
    <property type="match status" value="1"/>
</dbReference>
<keyword evidence="2" id="KW-0547">Nucleotide-binding</keyword>